<dbReference type="Proteomes" id="UP000034096">
    <property type="component" value="Unassembled WGS sequence"/>
</dbReference>
<evidence type="ECO:0000313" key="1">
    <source>
        <dbReference type="EMBL" id="KKQ55875.1"/>
    </source>
</evidence>
<reference evidence="1 2" key="1">
    <citation type="journal article" date="2015" name="Nature">
        <title>rRNA introns, odd ribosomes, and small enigmatic genomes across a large radiation of phyla.</title>
        <authorList>
            <person name="Brown C.T."/>
            <person name="Hug L.A."/>
            <person name="Thomas B.C."/>
            <person name="Sharon I."/>
            <person name="Castelle C.J."/>
            <person name="Singh A."/>
            <person name="Wilkins M.J."/>
            <person name="Williams K.H."/>
            <person name="Banfield J.F."/>
        </authorList>
    </citation>
    <scope>NUCLEOTIDE SEQUENCE [LARGE SCALE GENOMIC DNA]</scope>
</reference>
<dbReference type="AlphaFoldDB" id="A0A0G0IXT5"/>
<accession>A0A0G0IXT5</accession>
<name>A0A0G0IXT5_9BACT</name>
<sequence length="184" mass="21797">MKNIETPDKKQDNFDELDQYDFSDGGYLEKVAKKYFPLIGEFLISFSILEQELNLIIADFVSDRAHETGYVVIEKLTTNNKIDLFYKMYVRLESLNDKKNKAVLDEIRNQLDKINIFRNNIVHANWQSFTKDGYVRTKIVVDTDEGFVKFKKVLMNSKIIKQKIKEIDRLSEKIDEYKEKAFQF</sequence>
<comment type="caution">
    <text evidence="1">The sequence shown here is derived from an EMBL/GenBank/DDBJ whole genome shotgun (WGS) entry which is preliminary data.</text>
</comment>
<evidence type="ECO:0000313" key="2">
    <source>
        <dbReference type="Proteomes" id="UP000034096"/>
    </source>
</evidence>
<gene>
    <name evidence="1" type="ORF">US75_C0012G0018</name>
</gene>
<organism evidence="1 2">
    <name type="scientific">Candidatus Woesebacteria bacterium GW2011_GWC1_38_13</name>
    <dbReference type="NCBI Taxonomy" id="1618583"/>
    <lineage>
        <taxon>Bacteria</taxon>
        <taxon>Candidatus Woeseibacteriota</taxon>
    </lineage>
</organism>
<proteinExistence type="predicted"/>
<evidence type="ECO:0008006" key="3">
    <source>
        <dbReference type="Google" id="ProtNLM"/>
    </source>
</evidence>
<protein>
    <recommendedName>
        <fullName evidence="3">RiboL-PSP-HEPN domain-containing protein</fullName>
    </recommendedName>
</protein>
<dbReference type="EMBL" id="LBUE01000012">
    <property type="protein sequence ID" value="KKQ55875.1"/>
    <property type="molecule type" value="Genomic_DNA"/>
</dbReference>